<feature type="transmembrane region" description="Helical" evidence="1">
    <location>
        <begin position="6"/>
        <end position="25"/>
    </location>
</feature>
<dbReference type="Proteomes" id="UP000824267">
    <property type="component" value="Unassembled WGS sequence"/>
</dbReference>
<protein>
    <recommendedName>
        <fullName evidence="4">Periplasmic heavy metal sensor</fullName>
    </recommendedName>
</protein>
<dbReference type="EMBL" id="DXGG01000106">
    <property type="protein sequence ID" value="HIW87245.1"/>
    <property type="molecule type" value="Genomic_DNA"/>
</dbReference>
<reference evidence="2" key="1">
    <citation type="journal article" date="2021" name="PeerJ">
        <title>Extensive microbial diversity within the chicken gut microbiome revealed by metagenomics and culture.</title>
        <authorList>
            <person name="Gilroy R."/>
            <person name="Ravi A."/>
            <person name="Getino M."/>
            <person name="Pursley I."/>
            <person name="Horton D.L."/>
            <person name="Alikhan N.F."/>
            <person name="Baker D."/>
            <person name="Gharbi K."/>
            <person name="Hall N."/>
            <person name="Watson M."/>
            <person name="Adriaenssens E.M."/>
            <person name="Foster-Nyarko E."/>
            <person name="Jarju S."/>
            <person name="Secka A."/>
            <person name="Antonio M."/>
            <person name="Oren A."/>
            <person name="Chaudhuri R.R."/>
            <person name="La Ragione R."/>
            <person name="Hildebrand F."/>
            <person name="Pallen M.J."/>
        </authorList>
    </citation>
    <scope>NUCLEOTIDE SEQUENCE</scope>
    <source>
        <strain evidence="2">Gambia16-930</strain>
    </source>
</reference>
<proteinExistence type="predicted"/>
<evidence type="ECO:0000256" key="1">
    <source>
        <dbReference type="SAM" id="Phobius"/>
    </source>
</evidence>
<comment type="caution">
    <text evidence="2">The sequence shown here is derived from an EMBL/GenBank/DDBJ whole genome shotgun (WGS) entry which is preliminary data.</text>
</comment>
<organism evidence="2 3">
    <name type="scientific">Candidatus Onthomorpha intestinigallinarum</name>
    <dbReference type="NCBI Taxonomy" id="2840880"/>
    <lineage>
        <taxon>Bacteria</taxon>
        <taxon>Pseudomonadati</taxon>
        <taxon>Bacteroidota</taxon>
        <taxon>Bacteroidia</taxon>
        <taxon>Bacteroidales</taxon>
        <taxon>Candidatus Onthomorpha</taxon>
    </lineage>
</organism>
<evidence type="ECO:0000313" key="3">
    <source>
        <dbReference type="Proteomes" id="UP000824267"/>
    </source>
</evidence>
<keyword evidence="1" id="KW-0472">Membrane</keyword>
<reference evidence="2" key="2">
    <citation type="submission" date="2021-04" db="EMBL/GenBank/DDBJ databases">
        <authorList>
            <person name="Gilroy R."/>
        </authorList>
    </citation>
    <scope>NUCLEOTIDE SEQUENCE</scope>
    <source>
        <strain evidence="2">Gambia16-930</strain>
    </source>
</reference>
<name>A0A9D1RGY6_9BACT</name>
<evidence type="ECO:0008006" key="4">
    <source>
        <dbReference type="Google" id="ProtNLM"/>
    </source>
</evidence>
<evidence type="ECO:0000313" key="2">
    <source>
        <dbReference type="EMBL" id="HIW87245.1"/>
    </source>
</evidence>
<dbReference type="Gene3D" id="1.20.120.1490">
    <property type="match status" value="1"/>
</dbReference>
<keyword evidence="1" id="KW-1133">Transmembrane helix</keyword>
<keyword evidence="1" id="KW-0812">Transmembrane</keyword>
<gene>
    <name evidence="2" type="ORF">IAC47_03100</name>
</gene>
<sequence>MKKSHFIVIVVFLLVITAVNLFVLLSKQGGRSCACSNSAGKGCYVSSMISLDENQKQLYGGIKSKYRNRAILVADSLHLRQEKLMRALMQNESDTNKIAQIEKDIVSCQKELLHLSVEQYYEIKAILNPSQIPVLDSLFAQIFICRPTCNHRSEDGGTHPHLN</sequence>
<dbReference type="AlphaFoldDB" id="A0A9D1RGY6"/>
<accession>A0A9D1RGY6</accession>